<dbReference type="GO" id="GO:0008233">
    <property type="term" value="F:peptidase activity"/>
    <property type="evidence" value="ECO:0007669"/>
    <property type="project" value="UniProtKB-KW"/>
</dbReference>
<evidence type="ECO:0000313" key="6">
    <source>
        <dbReference type="EMBL" id="MQS75003.1"/>
    </source>
</evidence>
<reference evidence="6 7" key="1">
    <citation type="journal article" date="2019" name="Syst. Appl. Microbiol.">
        <title>Polyphasic characterization of two novel Lactobacillus spp. isolated from blown salami packages: Description of Lactobacillus halodurans sp. nov. and Lactobacillus salsicarnum sp. nov.</title>
        <authorList>
            <person name="Schuster J.A."/>
            <person name="Klingl A."/>
            <person name="Vogel R.F."/>
            <person name="Ehrmann M.A."/>
        </authorList>
    </citation>
    <scope>NUCLEOTIDE SEQUENCE [LARGE SCALE GENOMIC DNA]</scope>
    <source>
        <strain evidence="6 7">TMW 1.2172</strain>
    </source>
</reference>
<evidence type="ECO:0000313" key="7">
    <source>
        <dbReference type="Proteomes" id="UP000414364"/>
    </source>
</evidence>
<keyword evidence="2 6" id="KW-0645">Protease</keyword>
<feature type="domain" description="Prohead serine protease" evidence="5">
    <location>
        <begin position="24"/>
        <end position="172"/>
    </location>
</feature>
<keyword evidence="1" id="KW-1188">Viral release from host cell</keyword>
<name>A0A5P0ZLA9_9LACO</name>
<dbReference type="Proteomes" id="UP000414364">
    <property type="component" value="Unassembled WGS sequence"/>
</dbReference>
<dbReference type="GO" id="GO:0006508">
    <property type="term" value="P:proteolysis"/>
    <property type="evidence" value="ECO:0007669"/>
    <property type="project" value="UniProtKB-KW"/>
</dbReference>
<evidence type="ECO:0000256" key="3">
    <source>
        <dbReference type="ARBA" id="ARBA00022801"/>
    </source>
</evidence>
<protein>
    <submittedName>
        <fullName evidence="6">HK97 family phage prohead protease</fullName>
    </submittedName>
</protein>
<accession>A0A5P0ZLA9</accession>
<dbReference type="AlphaFoldDB" id="A0A5P0ZLA9"/>
<evidence type="ECO:0000256" key="2">
    <source>
        <dbReference type="ARBA" id="ARBA00022670"/>
    </source>
</evidence>
<dbReference type="InterPro" id="IPR054613">
    <property type="entry name" value="Peptidase_S78_dom"/>
</dbReference>
<feature type="region of interest" description="Disordered" evidence="4">
    <location>
        <begin position="1"/>
        <end position="31"/>
    </location>
</feature>
<dbReference type="InterPro" id="IPR006433">
    <property type="entry name" value="Prohead_protease"/>
</dbReference>
<dbReference type="EMBL" id="VDFP01000001">
    <property type="protein sequence ID" value="MQS75003.1"/>
    <property type="molecule type" value="Genomic_DNA"/>
</dbReference>
<evidence type="ECO:0000256" key="4">
    <source>
        <dbReference type="SAM" id="MobiDB-lite"/>
    </source>
</evidence>
<feature type="compositionally biased region" description="Low complexity" evidence="4">
    <location>
        <begin position="10"/>
        <end position="20"/>
    </location>
</feature>
<proteinExistence type="predicted"/>
<comment type="caution">
    <text evidence="6">The sequence shown here is derived from an EMBL/GenBank/DDBJ whole genome shotgun (WGS) entry which is preliminary data.</text>
</comment>
<keyword evidence="3" id="KW-0378">Hydrolase</keyword>
<evidence type="ECO:0000259" key="5">
    <source>
        <dbReference type="Pfam" id="PF04586"/>
    </source>
</evidence>
<sequence>MPQPTKVEGKNSTDSNANNDDNTKDDQQDGKSLTGYAVVFDTPSKSLGNFKEVIDKNAFDGVDLSDVLMVSNHDFGKVLASTKAGTLKLDVDDKGLHFEAQLPKTTVADDTYENVKDGNISNMSFTFAVADDGDTFTKDDDGNVIRTIKQVKSLFDVSVVAIPAYDDANVQVNNG</sequence>
<gene>
    <name evidence="6" type="ORF">FHL06_01145</name>
</gene>
<evidence type="ECO:0000256" key="1">
    <source>
        <dbReference type="ARBA" id="ARBA00022612"/>
    </source>
</evidence>
<organism evidence="6 7">
    <name type="scientific">Companilactobacillus halodurans</name>
    <dbReference type="NCBI Taxonomy" id="2584183"/>
    <lineage>
        <taxon>Bacteria</taxon>
        <taxon>Bacillati</taxon>
        <taxon>Bacillota</taxon>
        <taxon>Bacilli</taxon>
        <taxon>Lactobacillales</taxon>
        <taxon>Lactobacillaceae</taxon>
        <taxon>Companilactobacillus</taxon>
    </lineage>
</organism>
<dbReference type="NCBIfam" id="TIGR01543">
    <property type="entry name" value="proheadase_HK97"/>
    <property type="match status" value="1"/>
</dbReference>
<dbReference type="Pfam" id="PF04586">
    <property type="entry name" value="Peptidase_S78"/>
    <property type="match status" value="1"/>
</dbReference>